<evidence type="ECO:0000313" key="2">
    <source>
        <dbReference type="Proteomes" id="UP000054248"/>
    </source>
</evidence>
<accession>A0A0C3QBL7</accession>
<sequence length="69" mass="7531">MWASLGALSNPNRAFLRRTTATVLSFTALARFEGISQPDCCSPVVWLPTLRPSDHSVSMNLAGYECSPM</sequence>
<name>A0A0C3QBL7_9AGAM</name>
<reference evidence="2" key="2">
    <citation type="submission" date="2015-01" db="EMBL/GenBank/DDBJ databases">
        <title>Evolutionary Origins and Diversification of the Mycorrhizal Mutualists.</title>
        <authorList>
            <consortium name="DOE Joint Genome Institute"/>
            <consortium name="Mycorrhizal Genomics Consortium"/>
            <person name="Kohler A."/>
            <person name="Kuo A."/>
            <person name="Nagy L.G."/>
            <person name="Floudas D."/>
            <person name="Copeland A."/>
            <person name="Barry K.W."/>
            <person name="Cichocki N."/>
            <person name="Veneault-Fourrey C."/>
            <person name="LaButti K."/>
            <person name="Lindquist E.A."/>
            <person name="Lipzen A."/>
            <person name="Lundell T."/>
            <person name="Morin E."/>
            <person name="Murat C."/>
            <person name="Riley R."/>
            <person name="Ohm R."/>
            <person name="Sun H."/>
            <person name="Tunlid A."/>
            <person name="Henrissat B."/>
            <person name="Grigoriev I.V."/>
            <person name="Hibbett D.S."/>
            <person name="Martin F."/>
        </authorList>
    </citation>
    <scope>NUCLEOTIDE SEQUENCE [LARGE SCALE GENOMIC DNA]</scope>
    <source>
        <strain evidence="2">MUT 4182</strain>
    </source>
</reference>
<protein>
    <submittedName>
        <fullName evidence="1">Uncharacterized protein</fullName>
    </submittedName>
</protein>
<keyword evidence="2" id="KW-1185">Reference proteome</keyword>
<dbReference type="HOGENOM" id="CLU_2777767_0_0_1"/>
<dbReference type="Proteomes" id="UP000054248">
    <property type="component" value="Unassembled WGS sequence"/>
</dbReference>
<dbReference type="EMBL" id="KN823001">
    <property type="protein sequence ID" value="KIO27910.1"/>
    <property type="molecule type" value="Genomic_DNA"/>
</dbReference>
<dbReference type="AlphaFoldDB" id="A0A0C3QBL7"/>
<gene>
    <name evidence="1" type="ORF">M407DRAFT_243199</name>
</gene>
<reference evidence="1 2" key="1">
    <citation type="submission" date="2014-04" db="EMBL/GenBank/DDBJ databases">
        <authorList>
            <consortium name="DOE Joint Genome Institute"/>
            <person name="Kuo A."/>
            <person name="Girlanda M."/>
            <person name="Perotto S."/>
            <person name="Kohler A."/>
            <person name="Nagy L.G."/>
            <person name="Floudas D."/>
            <person name="Copeland A."/>
            <person name="Barry K.W."/>
            <person name="Cichocki N."/>
            <person name="Veneault-Fourrey C."/>
            <person name="LaButti K."/>
            <person name="Lindquist E.A."/>
            <person name="Lipzen A."/>
            <person name="Lundell T."/>
            <person name="Morin E."/>
            <person name="Murat C."/>
            <person name="Sun H."/>
            <person name="Tunlid A."/>
            <person name="Henrissat B."/>
            <person name="Grigoriev I.V."/>
            <person name="Hibbett D.S."/>
            <person name="Martin F."/>
            <person name="Nordberg H.P."/>
            <person name="Cantor M.N."/>
            <person name="Hua S.X."/>
        </authorList>
    </citation>
    <scope>NUCLEOTIDE SEQUENCE [LARGE SCALE GENOMIC DNA]</scope>
    <source>
        <strain evidence="1 2">MUT 4182</strain>
    </source>
</reference>
<evidence type="ECO:0000313" key="1">
    <source>
        <dbReference type="EMBL" id="KIO27910.1"/>
    </source>
</evidence>
<proteinExistence type="predicted"/>
<organism evidence="1 2">
    <name type="scientific">Tulasnella calospora MUT 4182</name>
    <dbReference type="NCBI Taxonomy" id="1051891"/>
    <lineage>
        <taxon>Eukaryota</taxon>
        <taxon>Fungi</taxon>
        <taxon>Dikarya</taxon>
        <taxon>Basidiomycota</taxon>
        <taxon>Agaricomycotina</taxon>
        <taxon>Agaricomycetes</taxon>
        <taxon>Cantharellales</taxon>
        <taxon>Tulasnellaceae</taxon>
        <taxon>Tulasnella</taxon>
    </lineage>
</organism>